<gene>
    <name evidence="8" type="ORF">JCM16774_0684</name>
</gene>
<evidence type="ECO:0000313" key="9">
    <source>
        <dbReference type="Proteomes" id="UP000321606"/>
    </source>
</evidence>
<evidence type="ECO:0000256" key="2">
    <source>
        <dbReference type="ARBA" id="ARBA00022475"/>
    </source>
</evidence>
<keyword evidence="3 6" id="KW-0812">Transmembrane</keyword>
<evidence type="ECO:0000256" key="4">
    <source>
        <dbReference type="ARBA" id="ARBA00022989"/>
    </source>
</evidence>
<dbReference type="InterPro" id="IPR019264">
    <property type="entry name" value="DUF2179"/>
</dbReference>
<keyword evidence="4 6" id="KW-1133">Transmembrane helix</keyword>
<dbReference type="InterPro" id="IPR015867">
    <property type="entry name" value="N-reg_PII/ATP_PRibTrfase_C"/>
</dbReference>
<evidence type="ECO:0000256" key="3">
    <source>
        <dbReference type="ARBA" id="ARBA00022692"/>
    </source>
</evidence>
<dbReference type="STRING" id="714315.GCA_000516535_00682"/>
<dbReference type="PIRSF" id="PIRSF006483">
    <property type="entry name" value="Membrane_protein_YitT"/>
    <property type="match status" value="1"/>
</dbReference>
<proteinExistence type="predicted"/>
<feature type="transmembrane region" description="Helical" evidence="6">
    <location>
        <begin position="43"/>
        <end position="76"/>
    </location>
</feature>
<evidence type="ECO:0000256" key="5">
    <source>
        <dbReference type="ARBA" id="ARBA00023136"/>
    </source>
</evidence>
<feature type="transmembrane region" description="Helical" evidence="6">
    <location>
        <begin position="109"/>
        <end position="130"/>
    </location>
</feature>
<dbReference type="Gene3D" id="3.30.70.120">
    <property type="match status" value="1"/>
</dbReference>
<feature type="transmembrane region" description="Helical" evidence="6">
    <location>
        <begin position="83"/>
        <end position="103"/>
    </location>
</feature>
<evidence type="ECO:0000313" key="8">
    <source>
        <dbReference type="EMBL" id="BBM35754.1"/>
    </source>
</evidence>
<dbReference type="GO" id="GO:0005886">
    <property type="term" value="C:plasma membrane"/>
    <property type="evidence" value="ECO:0007669"/>
    <property type="project" value="UniProtKB-SubCell"/>
</dbReference>
<reference evidence="8 9" key="1">
    <citation type="submission" date="2019-07" db="EMBL/GenBank/DDBJ databases">
        <title>Complete Genome Sequence of Leptotrichia goodfellowii Strain JCM 16774.</title>
        <authorList>
            <person name="Watanabe S."/>
            <person name="Cui L."/>
        </authorList>
    </citation>
    <scope>NUCLEOTIDE SEQUENCE [LARGE SCALE GENOMIC DNA]</scope>
    <source>
        <strain evidence="8 9">JCM16774</strain>
    </source>
</reference>
<evidence type="ECO:0000256" key="6">
    <source>
        <dbReference type="SAM" id="Phobius"/>
    </source>
</evidence>
<evidence type="ECO:0000259" key="7">
    <source>
        <dbReference type="Pfam" id="PF10035"/>
    </source>
</evidence>
<feature type="transmembrane region" description="Helical" evidence="6">
    <location>
        <begin position="12"/>
        <end position="31"/>
    </location>
</feature>
<organism evidence="8 9">
    <name type="scientific">Pseudoleptotrichia goodfellowii</name>
    <dbReference type="NCBI Taxonomy" id="157692"/>
    <lineage>
        <taxon>Bacteria</taxon>
        <taxon>Fusobacteriati</taxon>
        <taxon>Fusobacteriota</taxon>
        <taxon>Fusobacteriia</taxon>
        <taxon>Fusobacteriales</taxon>
        <taxon>Leptotrichiaceae</taxon>
        <taxon>Pseudoleptotrichia</taxon>
    </lineage>
</organism>
<dbReference type="AlphaFoldDB" id="A0A510J9B6"/>
<dbReference type="InterPro" id="IPR051461">
    <property type="entry name" value="UPF0750_membrane"/>
</dbReference>
<accession>A0A510J9B6</accession>
<protein>
    <recommendedName>
        <fullName evidence="7">DUF2179 domain-containing protein</fullName>
    </recommendedName>
</protein>
<dbReference type="CDD" id="cd16380">
    <property type="entry name" value="YitT_C"/>
    <property type="match status" value="1"/>
</dbReference>
<dbReference type="Proteomes" id="UP000321606">
    <property type="component" value="Chromosome"/>
</dbReference>
<dbReference type="KEGG" id="lgo:JCM16774_0684"/>
<dbReference type="Pfam" id="PF10035">
    <property type="entry name" value="DUF2179"/>
    <property type="match status" value="1"/>
</dbReference>
<keyword evidence="2" id="KW-1003">Cell membrane</keyword>
<sequence length="284" mass="31448">MKNKFAKILKEYFFISIGVTLLAFGLHFFLFPNKIASGGITGFALIINHIFGISNSIIIAIGNVILFSLGFILIGGSFGIKSIYASTYLSVILLIFENFFPHYSLTQNLTLATIFGSVFCALGSTVVFTYEASTGGTSIIGKIINKYFGIRLGMANFIADATVTVMAMFAFGVELALFGLLSVYISGYMVDKFIDGFNSRKQIFIITENKEIIIEYILRDFHRGCTVFNGKGGYSGVSRDVLMTILDRRQFINLRKFLKINDPTAFVTVTETTKVFGLGFDQLH</sequence>
<name>A0A510J9B6_9FUSO</name>
<dbReference type="Pfam" id="PF02588">
    <property type="entry name" value="YitT_membrane"/>
    <property type="match status" value="1"/>
</dbReference>
<evidence type="ECO:0000256" key="1">
    <source>
        <dbReference type="ARBA" id="ARBA00004651"/>
    </source>
</evidence>
<comment type="subcellular location">
    <subcellularLocation>
        <location evidence="1">Cell membrane</location>
        <topology evidence="1">Multi-pass membrane protein</topology>
    </subcellularLocation>
</comment>
<dbReference type="EMBL" id="AP019822">
    <property type="protein sequence ID" value="BBM35754.1"/>
    <property type="molecule type" value="Genomic_DNA"/>
</dbReference>
<dbReference type="RefSeq" id="WP_026737252.1">
    <property type="nucleotide sequence ID" value="NZ_AP019822.1"/>
</dbReference>
<dbReference type="PANTHER" id="PTHR33545:SF9">
    <property type="entry name" value="UPF0750 MEMBRANE PROTEIN YITE"/>
    <property type="match status" value="1"/>
</dbReference>
<dbReference type="PANTHER" id="PTHR33545">
    <property type="entry name" value="UPF0750 MEMBRANE PROTEIN YITT-RELATED"/>
    <property type="match status" value="1"/>
</dbReference>
<feature type="domain" description="DUF2179" evidence="7">
    <location>
        <begin position="223"/>
        <end position="277"/>
    </location>
</feature>
<keyword evidence="5 6" id="KW-0472">Membrane</keyword>
<dbReference type="InterPro" id="IPR003740">
    <property type="entry name" value="YitT"/>
</dbReference>
<dbReference type="OrthoDB" id="3180973at2"/>